<evidence type="ECO:0000313" key="2">
    <source>
        <dbReference type="EMBL" id="BBX52452.1"/>
    </source>
</evidence>
<dbReference type="AlphaFoldDB" id="A0A6N4V9L5"/>
<dbReference type="KEGG" id="mpof:MPOR_34780"/>
<dbReference type="Proteomes" id="UP000466785">
    <property type="component" value="Chromosome"/>
</dbReference>
<keyword evidence="3" id="KW-1185">Reference proteome</keyword>
<dbReference type="Pfam" id="PF07876">
    <property type="entry name" value="Dabb"/>
    <property type="match status" value="1"/>
</dbReference>
<reference evidence="2 3" key="1">
    <citation type="journal article" date="2019" name="Emerg. Microbes Infect.">
        <title>Comprehensive subspecies identification of 175 nontuberculous mycobacteria species based on 7547 genomic profiles.</title>
        <authorList>
            <person name="Matsumoto Y."/>
            <person name="Kinjo T."/>
            <person name="Motooka D."/>
            <person name="Nabeya D."/>
            <person name="Jung N."/>
            <person name="Uechi K."/>
            <person name="Horii T."/>
            <person name="Iida T."/>
            <person name="Fujita J."/>
            <person name="Nakamura S."/>
        </authorList>
    </citation>
    <scope>NUCLEOTIDE SEQUENCE [LARGE SCALE GENOMIC DNA]</scope>
    <source>
        <strain evidence="2 3">JCM 12603</strain>
    </source>
</reference>
<protein>
    <recommendedName>
        <fullName evidence="1">Stress-response A/B barrel domain-containing protein</fullName>
    </recommendedName>
</protein>
<organism evidence="2 3">
    <name type="scientific">Mycolicibacterium poriferae</name>
    <dbReference type="NCBI Taxonomy" id="39694"/>
    <lineage>
        <taxon>Bacteria</taxon>
        <taxon>Bacillati</taxon>
        <taxon>Actinomycetota</taxon>
        <taxon>Actinomycetes</taxon>
        <taxon>Mycobacteriales</taxon>
        <taxon>Mycobacteriaceae</taxon>
        <taxon>Mycolicibacterium</taxon>
    </lineage>
</organism>
<dbReference type="InterPro" id="IPR011008">
    <property type="entry name" value="Dimeric_a/b-barrel"/>
</dbReference>
<dbReference type="SUPFAM" id="SSF54909">
    <property type="entry name" value="Dimeric alpha+beta barrel"/>
    <property type="match status" value="1"/>
</dbReference>
<sequence>MIRNVVLAKLTAGYDRAEVEQIQQCLAELNLPGTRDFTIGTDIGLRDGNWDFVIVADFDDVAAYRSYDEDAEHNRLRARLAPWIEQIARAQFEIPDA</sequence>
<dbReference type="Gene3D" id="3.30.70.100">
    <property type="match status" value="1"/>
</dbReference>
<name>A0A6N4V9L5_9MYCO</name>
<dbReference type="RefSeq" id="WP_152517418.1">
    <property type="nucleotide sequence ID" value="NZ_AP022570.1"/>
</dbReference>
<proteinExistence type="predicted"/>
<dbReference type="SMART" id="SM00886">
    <property type="entry name" value="Dabb"/>
    <property type="match status" value="1"/>
</dbReference>
<dbReference type="InterPro" id="IPR013097">
    <property type="entry name" value="Dabb"/>
</dbReference>
<evidence type="ECO:0000313" key="3">
    <source>
        <dbReference type="Proteomes" id="UP000466785"/>
    </source>
</evidence>
<dbReference type="PROSITE" id="PS51502">
    <property type="entry name" value="S_R_A_B_BARREL"/>
    <property type="match status" value="1"/>
</dbReference>
<gene>
    <name evidence="2" type="ORF">MPOR_34780</name>
</gene>
<accession>A0A6N4V9L5</accession>
<feature type="domain" description="Stress-response A/B barrel" evidence="1">
    <location>
        <begin position="2"/>
        <end position="92"/>
    </location>
</feature>
<dbReference type="EMBL" id="AP022570">
    <property type="protein sequence ID" value="BBX52452.1"/>
    <property type="molecule type" value="Genomic_DNA"/>
</dbReference>
<evidence type="ECO:0000259" key="1">
    <source>
        <dbReference type="PROSITE" id="PS51502"/>
    </source>
</evidence>